<comment type="subcellular location">
    <subcellularLocation>
        <location evidence="1">Endoplasmic reticulum membrane</location>
        <topology evidence="1">Multi-pass membrane protein</topology>
    </subcellularLocation>
</comment>
<accession>A0A9P5JZL6</accession>
<comment type="similarity">
    <text evidence="2">Belongs to the EMC6 family.</text>
</comment>
<evidence type="ECO:0000256" key="8">
    <source>
        <dbReference type="SAM" id="Phobius"/>
    </source>
</evidence>
<gene>
    <name evidence="9" type="ORF">DFH94DRAFT_637073</name>
</gene>
<organism evidence="9 10">
    <name type="scientific">Russula ochroleuca</name>
    <dbReference type="NCBI Taxonomy" id="152965"/>
    <lineage>
        <taxon>Eukaryota</taxon>
        <taxon>Fungi</taxon>
        <taxon>Dikarya</taxon>
        <taxon>Basidiomycota</taxon>
        <taxon>Agaricomycotina</taxon>
        <taxon>Agaricomycetes</taxon>
        <taxon>Russulales</taxon>
        <taxon>Russulaceae</taxon>
        <taxon>Russula</taxon>
    </lineage>
</organism>
<dbReference type="PANTHER" id="PTHR20994">
    <property type="entry name" value="ER MEMBRANE PROTEIN COMPLEX SUBUNIT 6"/>
    <property type="match status" value="1"/>
</dbReference>
<evidence type="ECO:0000256" key="4">
    <source>
        <dbReference type="ARBA" id="ARBA00022692"/>
    </source>
</evidence>
<evidence type="ECO:0000256" key="5">
    <source>
        <dbReference type="ARBA" id="ARBA00022824"/>
    </source>
</evidence>
<dbReference type="GO" id="GO:0072546">
    <property type="term" value="C:EMC complex"/>
    <property type="evidence" value="ECO:0007669"/>
    <property type="project" value="InterPro"/>
</dbReference>
<keyword evidence="7 8" id="KW-0472">Membrane</keyword>
<evidence type="ECO:0000256" key="3">
    <source>
        <dbReference type="ARBA" id="ARBA00020827"/>
    </source>
</evidence>
<reference evidence="9" key="2">
    <citation type="journal article" date="2020" name="Nat. Commun.">
        <title>Large-scale genome sequencing of mycorrhizal fungi provides insights into the early evolution of symbiotic traits.</title>
        <authorList>
            <person name="Miyauchi S."/>
            <person name="Kiss E."/>
            <person name="Kuo A."/>
            <person name="Drula E."/>
            <person name="Kohler A."/>
            <person name="Sanchez-Garcia M."/>
            <person name="Morin E."/>
            <person name="Andreopoulos B."/>
            <person name="Barry K.W."/>
            <person name="Bonito G."/>
            <person name="Buee M."/>
            <person name="Carver A."/>
            <person name="Chen C."/>
            <person name="Cichocki N."/>
            <person name="Clum A."/>
            <person name="Culley D."/>
            <person name="Crous P.W."/>
            <person name="Fauchery L."/>
            <person name="Girlanda M."/>
            <person name="Hayes R.D."/>
            <person name="Keri Z."/>
            <person name="LaButti K."/>
            <person name="Lipzen A."/>
            <person name="Lombard V."/>
            <person name="Magnuson J."/>
            <person name="Maillard F."/>
            <person name="Murat C."/>
            <person name="Nolan M."/>
            <person name="Ohm R.A."/>
            <person name="Pangilinan J."/>
            <person name="Pereira M.F."/>
            <person name="Perotto S."/>
            <person name="Peter M."/>
            <person name="Pfister S."/>
            <person name="Riley R."/>
            <person name="Sitrit Y."/>
            <person name="Stielow J.B."/>
            <person name="Szollosi G."/>
            <person name="Zifcakova L."/>
            <person name="Stursova M."/>
            <person name="Spatafora J.W."/>
            <person name="Tedersoo L."/>
            <person name="Vaario L.M."/>
            <person name="Yamada A."/>
            <person name="Yan M."/>
            <person name="Wang P."/>
            <person name="Xu J."/>
            <person name="Bruns T."/>
            <person name="Baldrian P."/>
            <person name="Vilgalys R."/>
            <person name="Dunand C."/>
            <person name="Henrissat B."/>
            <person name="Grigoriev I.V."/>
            <person name="Hibbett D."/>
            <person name="Nagy L.G."/>
            <person name="Martin F.M."/>
        </authorList>
    </citation>
    <scope>NUCLEOTIDE SEQUENCE</scope>
    <source>
        <strain evidence="9">Prilba</strain>
    </source>
</reference>
<protein>
    <recommendedName>
        <fullName evidence="3">ER membrane protein complex subunit 6</fullName>
    </recommendedName>
</protein>
<dbReference type="GO" id="GO:0000045">
    <property type="term" value="P:autophagosome assembly"/>
    <property type="evidence" value="ECO:0007669"/>
    <property type="project" value="TreeGrafter"/>
</dbReference>
<dbReference type="EMBL" id="WHVB01000023">
    <property type="protein sequence ID" value="KAF8471334.1"/>
    <property type="molecule type" value="Genomic_DNA"/>
</dbReference>
<dbReference type="Proteomes" id="UP000759537">
    <property type="component" value="Unassembled WGS sequence"/>
</dbReference>
<dbReference type="PANTHER" id="PTHR20994:SF0">
    <property type="entry name" value="ER MEMBRANE PROTEIN COMPLEX SUBUNIT 6"/>
    <property type="match status" value="1"/>
</dbReference>
<keyword evidence="6 8" id="KW-1133">Transmembrane helix</keyword>
<dbReference type="InterPro" id="IPR008504">
    <property type="entry name" value="Emc6"/>
</dbReference>
<dbReference type="InterPro" id="IPR029008">
    <property type="entry name" value="EMC6-like"/>
</dbReference>
<evidence type="ECO:0000256" key="7">
    <source>
        <dbReference type="ARBA" id="ARBA00023136"/>
    </source>
</evidence>
<dbReference type="AlphaFoldDB" id="A0A9P5JZL6"/>
<dbReference type="OrthoDB" id="16510at2759"/>
<proteinExistence type="inferred from homology"/>
<dbReference type="GO" id="GO:0034975">
    <property type="term" value="P:protein folding in endoplasmic reticulum"/>
    <property type="evidence" value="ECO:0007669"/>
    <property type="project" value="TreeGrafter"/>
</dbReference>
<reference evidence="9" key="1">
    <citation type="submission" date="2019-10" db="EMBL/GenBank/DDBJ databases">
        <authorList>
            <consortium name="DOE Joint Genome Institute"/>
            <person name="Kuo A."/>
            <person name="Miyauchi S."/>
            <person name="Kiss E."/>
            <person name="Drula E."/>
            <person name="Kohler A."/>
            <person name="Sanchez-Garcia M."/>
            <person name="Andreopoulos B."/>
            <person name="Barry K.W."/>
            <person name="Bonito G."/>
            <person name="Buee M."/>
            <person name="Carver A."/>
            <person name="Chen C."/>
            <person name="Cichocki N."/>
            <person name="Clum A."/>
            <person name="Culley D."/>
            <person name="Crous P.W."/>
            <person name="Fauchery L."/>
            <person name="Girlanda M."/>
            <person name="Hayes R."/>
            <person name="Keri Z."/>
            <person name="LaButti K."/>
            <person name="Lipzen A."/>
            <person name="Lombard V."/>
            <person name="Magnuson J."/>
            <person name="Maillard F."/>
            <person name="Morin E."/>
            <person name="Murat C."/>
            <person name="Nolan M."/>
            <person name="Ohm R."/>
            <person name="Pangilinan J."/>
            <person name="Pereira M."/>
            <person name="Perotto S."/>
            <person name="Peter M."/>
            <person name="Riley R."/>
            <person name="Sitrit Y."/>
            <person name="Stielow B."/>
            <person name="Szollosi G."/>
            <person name="Zifcakova L."/>
            <person name="Stursova M."/>
            <person name="Spatafora J.W."/>
            <person name="Tedersoo L."/>
            <person name="Vaario L.-M."/>
            <person name="Yamada A."/>
            <person name="Yan M."/>
            <person name="Wang P."/>
            <person name="Xu J."/>
            <person name="Bruns T."/>
            <person name="Baldrian P."/>
            <person name="Vilgalys R."/>
            <person name="Henrissat B."/>
            <person name="Grigoriev I.V."/>
            <person name="Hibbett D."/>
            <person name="Nagy L.G."/>
            <person name="Martin F.M."/>
        </authorList>
    </citation>
    <scope>NUCLEOTIDE SEQUENCE</scope>
    <source>
        <strain evidence="9">Prilba</strain>
    </source>
</reference>
<evidence type="ECO:0000313" key="9">
    <source>
        <dbReference type="EMBL" id="KAF8471334.1"/>
    </source>
</evidence>
<dbReference type="Pfam" id="PF07019">
    <property type="entry name" value="EMC6"/>
    <property type="match status" value="1"/>
</dbReference>
<evidence type="ECO:0000256" key="6">
    <source>
        <dbReference type="ARBA" id="ARBA00022989"/>
    </source>
</evidence>
<evidence type="ECO:0000256" key="2">
    <source>
        <dbReference type="ARBA" id="ARBA00009436"/>
    </source>
</evidence>
<evidence type="ECO:0000256" key="1">
    <source>
        <dbReference type="ARBA" id="ARBA00004477"/>
    </source>
</evidence>
<keyword evidence="10" id="KW-1185">Reference proteome</keyword>
<evidence type="ECO:0000313" key="10">
    <source>
        <dbReference type="Proteomes" id="UP000759537"/>
    </source>
</evidence>
<comment type="caution">
    <text evidence="9">The sequence shown here is derived from an EMBL/GenBank/DDBJ whole genome shotgun (WGS) entry which is preliminary data.</text>
</comment>
<feature type="transmembrane region" description="Helical" evidence="8">
    <location>
        <begin position="48"/>
        <end position="68"/>
    </location>
</feature>
<name>A0A9P5JZL6_9AGAM</name>
<sequence>MSAVAPNDQQQRLFAPHVLFNNNSIYNVKFISSCFTGAVAGILGLENWLGFVFFIFTTLFTAVILHFFNLKTNPKKFFQDGLLEAVNPGQENTFSFILVWTLFYG</sequence>
<keyword evidence="4 8" id="KW-0812">Transmembrane</keyword>
<keyword evidence="5" id="KW-0256">Endoplasmic reticulum</keyword>